<evidence type="ECO:0000313" key="9">
    <source>
        <dbReference type="Proteomes" id="UP000887229"/>
    </source>
</evidence>
<evidence type="ECO:0000256" key="1">
    <source>
        <dbReference type="ARBA" id="ARBA00022833"/>
    </source>
</evidence>
<keyword evidence="4" id="KW-0804">Transcription</keyword>
<evidence type="ECO:0000256" key="4">
    <source>
        <dbReference type="ARBA" id="ARBA00023163"/>
    </source>
</evidence>
<feature type="region of interest" description="Disordered" evidence="6">
    <location>
        <begin position="44"/>
        <end position="145"/>
    </location>
</feature>
<feature type="region of interest" description="Disordered" evidence="6">
    <location>
        <begin position="598"/>
        <end position="629"/>
    </location>
</feature>
<dbReference type="PANTHER" id="PTHR47171:SF6">
    <property type="entry name" value="SPECIFIC TRANSCRIPTION FACTOR, PUTATIVE (AFU_ORTHOLOGUE AFUA_2G06130)-RELATED"/>
    <property type="match status" value="1"/>
</dbReference>
<dbReference type="GO" id="GO:0000981">
    <property type="term" value="F:DNA-binding transcription factor activity, RNA polymerase II-specific"/>
    <property type="evidence" value="ECO:0007669"/>
    <property type="project" value="InterPro"/>
</dbReference>
<feature type="compositionally biased region" description="Basic and acidic residues" evidence="6">
    <location>
        <begin position="617"/>
        <end position="629"/>
    </location>
</feature>
<keyword evidence="1" id="KW-0862">Zinc</keyword>
<dbReference type="RefSeq" id="XP_046114984.1">
    <property type="nucleotide sequence ID" value="XM_046259121.1"/>
</dbReference>
<dbReference type="Pfam" id="PF04082">
    <property type="entry name" value="Fungal_trans"/>
    <property type="match status" value="1"/>
</dbReference>
<dbReference type="InterPro" id="IPR007219">
    <property type="entry name" value="XnlR_reg_dom"/>
</dbReference>
<evidence type="ECO:0000256" key="3">
    <source>
        <dbReference type="ARBA" id="ARBA00023125"/>
    </source>
</evidence>
<feature type="domain" description="Xylanolytic transcriptional activator regulatory" evidence="7">
    <location>
        <begin position="233"/>
        <end position="404"/>
    </location>
</feature>
<dbReference type="PANTHER" id="PTHR47171">
    <property type="entry name" value="FARA-RELATED"/>
    <property type="match status" value="1"/>
</dbReference>
<evidence type="ECO:0000256" key="6">
    <source>
        <dbReference type="SAM" id="MobiDB-lite"/>
    </source>
</evidence>
<evidence type="ECO:0000313" key="8">
    <source>
        <dbReference type="EMBL" id="KAG9251060.1"/>
    </source>
</evidence>
<proteinExistence type="predicted"/>
<name>A0A9P7ZGC5_9HYPO</name>
<keyword evidence="2" id="KW-0805">Transcription regulation</keyword>
<dbReference type="Proteomes" id="UP000887229">
    <property type="component" value="Unassembled WGS sequence"/>
</dbReference>
<accession>A0A9P7ZGC5</accession>
<evidence type="ECO:0000256" key="2">
    <source>
        <dbReference type="ARBA" id="ARBA00023015"/>
    </source>
</evidence>
<dbReference type="EMBL" id="MU251271">
    <property type="protein sequence ID" value="KAG9251060.1"/>
    <property type="molecule type" value="Genomic_DNA"/>
</dbReference>
<dbReference type="OrthoDB" id="10031947at2759"/>
<dbReference type="AlphaFoldDB" id="A0A9P7ZGC5"/>
<comment type="caution">
    <text evidence="8">The sequence shown here is derived from an EMBL/GenBank/DDBJ whole genome shotgun (WGS) entry which is preliminary data.</text>
</comment>
<dbReference type="GO" id="GO:0006351">
    <property type="term" value="P:DNA-templated transcription"/>
    <property type="evidence" value="ECO:0007669"/>
    <property type="project" value="InterPro"/>
</dbReference>
<feature type="compositionally biased region" description="Polar residues" evidence="6">
    <location>
        <begin position="62"/>
        <end position="95"/>
    </location>
</feature>
<evidence type="ECO:0000256" key="5">
    <source>
        <dbReference type="ARBA" id="ARBA00023242"/>
    </source>
</evidence>
<gene>
    <name evidence="8" type="ORF">F5Z01DRAFT_330422</name>
</gene>
<dbReference type="GeneID" id="70290024"/>
<dbReference type="CDD" id="cd00067">
    <property type="entry name" value="GAL4"/>
    <property type="match status" value="1"/>
</dbReference>
<dbReference type="InterPro" id="IPR001138">
    <property type="entry name" value="Zn2Cys6_DnaBD"/>
</dbReference>
<sequence>MTSERRVKFVEVDTTRGGLPVKRKQVQQACATCRRKKRRCIHAQDSLEDHPGDSVNAHGQPIAQSQTSPGQGSTKSVNDGASSAPFSESGASRRTASYGESDRPNADGLRQATFGADISARPPETPRLEVRPPSASPAGESKLRTSSMFVGDLNPEGMFREATGSASIHETSQKGDVGIWLSSNTAGNNNGQPSQFITSRPPPVMDRFLMPFVKEHCLTCLPSELDFVKLRSIFIQKIHPIFPVLPLASLDGDTADPITIVLRQAVALATSMDQDAAPYLRLMNNGPDLMTPQDFSQAVSSSMRAILETSIIADRVLHIRAYAILSLYTQPTCSEESDLPAQLGGRAVQHIQTLGLHLLRYDAPNTEDLENLFCAVWALDKINAAMYGRPALFNERDIGANLEECIKKRSPCFRLFLLVCQWLEQVFDLYRPGPSEENSGLEKIAYIDLPVLEAMIVEADALKVPSSLIATIETFYHAVIILSCRLARPGTLPAASTLPPPSANARRSLAAERIACAVPRDCLSPVPFVPYALSLALSVEYRKMRHSRLPMFRARAMTAFRRNCTMLRNFSPYFWSAKVVAELGERVLKEMERAATNINRDATPLPLDPSEPTRNGSTDERGRQTKDGTDDMAFMNVAAGLDNMVDFAAVDAISGQDVFGHIDPSFNLTAVEDALEANLDIGMPLNWGDWVFNG</sequence>
<keyword evidence="3" id="KW-0238">DNA-binding</keyword>
<evidence type="ECO:0000259" key="7">
    <source>
        <dbReference type="Pfam" id="PF04082"/>
    </source>
</evidence>
<protein>
    <submittedName>
        <fullName evidence="8">Fungal-specific transcription factor</fullName>
    </submittedName>
</protein>
<keyword evidence="9" id="KW-1185">Reference proteome</keyword>
<keyword evidence="5" id="KW-0539">Nucleus</keyword>
<reference evidence="8" key="1">
    <citation type="journal article" date="2021" name="IMA Fungus">
        <title>Genomic characterization of three marine fungi, including Emericellopsis atlantica sp. nov. with signatures of a generalist lifestyle and marine biomass degradation.</title>
        <authorList>
            <person name="Hagestad O.C."/>
            <person name="Hou L."/>
            <person name="Andersen J.H."/>
            <person name="Hansen E.H."/>
            <person name="Altermark B."/>
            <person name="Li C."/>
            <person name="Kuhnert E."/>
            <person name="Cox R.J."/>
            <person name="Crous P.W."/>
            <person name="Spatafora J.W."/>
            <person name="Lail K."/>
            <person name="Amirebrahimi M."/>
            <person name="Lipzen A."/>
            <person name="Pangilinan J."/>
            <person name="Andreopoulos W."/>
            <person name="Hayes R.D."/>
            <person name="Ng V."/>
            <person name="Grigoriev I.V."/>
            <person name="Jackson S.A."/>
            <person name="Sutton T.D.S."/>
            <person name="Dobson A.D.W."/>
            <person name="Rama T."/>
        </authorList>
    </citation>
    <scope>NUCLEOTIDE SEQUENCE</scope>
    <source>
        <strain evidence="8">TS7</strain>
    </source>
</reference>
<dbReference type="GO" id="GO:0008270">
    <property type="term" value="F:zinc ion binding"/>
    <property type="evidence" value="ECO:0007669"/>
    <property type="project" value="InterPro"/>
</dbReference>
<dbReference type="InterPro" id="IPR052073">
    <property type="entry name" value="Amide_Lactam_Regulators"/>
</dbReference>
<dbReference type="GO" id="GO:0003677">
    <property type="term" value="F:DNA binding"/>
    <property type="evidence" value="ECO:0007669"/>
    <property type="project" value="UniProtKB-KW"/>
</dbReference>
<dbReference type="CDD" id="cd12148">
    <property type="entry name" value="fungal_TF_MHR"/>
    <property type="match status" value="1"/>
</dbReference>
<organism evidence="8 9">
    <name type="scientific">Emericellopsis atlantica</name>
    <dbReference type="NCBI Taxonomy" id="2614577"/>
    <lineage>
        <taxon>Eukaryota</taxon>
        <taxon>Fungi</taxon>
        <taxon>Dikarya</taxon>
        <taxon>Ascomycota</taxon>
        <taxon>Pezizomycotina</taxon>
        <taxon>Sordariomycetes</taxon>
        <taxon>Hypocreomycetidae</taxon>
        <taxon>Hypocreales</taxon>
        <taxon>Bionectriaceae</taxon>
        <taxon>Emericellopsis</taxon>
    </lineage>
</organism>